<sequence>MEPIFFASASRKKLSETQENVAGKTLSPNIWDEIPSMRRIIVLSGSAQRKSLQSAFLTRTPLDEVLNNCRTSYQAPYKTSYIQEFSKLRVPYRTPRYRKPKSLDQMSATKSCKILFDYLKPYRRIDTGDETSVSGRHDETCNSGKFSMLPQAKKRILKNLSTFKFLRVREENQESVSHSAGFNFLTSFECDAEEQQFNFLNYTFTKKKENTITDIQMKMFSSDFHQCEDQRTTSSEDFLKNVFPTSGIDHDKIQIP</sequence>
<gene>
    <name evidence="1" type="ORF">RUM44_006032</name>
</gene>
<evidence type="ECO:0000313" key="1">
    <source>
        <dbReference type="EMBL" id="KAK6631505.1"/>
    </source>
</evidence>
<name>A0ABR1AYV6_POLSC</name>
<protein>
    <submittedName>
        <fullName evidence="1">Uncharacterized protein</fullName>
    </submittedName>
</protein>
<organism evidence="1 2">
    <name type="scientific">Polyplax serrata</name>
    <name type="common">Common mouse louse</name>
    <dbReference type="NCBI Taxonomy" id="468196"/>
    <lineage>
        <taxon>Eukaryota</taxon>
        <taxon>Metazoa</taxon>
        <taxon>Ecdysozoa</taxon>
        <taxon>Arthropoda</taxon>
        <taxon>Hexapoda</taxon>
        <taxon>Insecta</taxon>
        <taxon>Pterygota</taxon>
        <taxon>Neoptera</taxon>
        <taxon>Paraneoptera</taxon>
        <taxon>Psocodea</taxon>
        <taxon>Troctomorpha</taxon>
        <taxon>Phthiraptera</taxon>
        <taxon>Anoplura</taxon>
        <taxon>Polyplacidae</taxon>
        <taxon>Polyplax</taxon>
    </lineage>
</organism>
<evidence type="ECO:0000313" key="2">
    <source>
        <dbReference type="Proteomes" id="UP001359485"/>
    </source>
</evidence>
<proteinExistence type="predicted"/>
<reference evidence="1 2" key="1">
    <citation type="submission" date="2023-09" db="EMBL/GenBank/DDBJ databases">
        <title>Genomes of two closely related lineages of the louse Polyplax serrata with different host specificities.</title>
        <authorList>
            <person name="Martinu J."/>
            <person name="Tarabai H."/>
            <person name="Stefka J."/>
            <person name="Hypsa V."/>
        </authorList>
    </citation>
    <scope>NUCLEOTIDE SEQUENCE [LARGE SCALE GENOMIC DNA]</scope>
    <source>
        <strain evidence="1">98ZLc_SE</strain>
    </source>
</reference>
<dbReference type="Proteomes" id="UP001359485">
    <property type="component" value="Unassembled WGS sequence"/>
</dbReference>
<keyword evidence="2" id="KW-1185">Reference proteome</keyword>
<dbReference type="EMBL" id="JAWJWF010000006">
    <property type="protein sequence ID" value="KAK6631505.1"/>
    <property type="molecule type" value="Genomic_DNA"/>
</dbReference>
<comment type="caution">
    <text evidence="1">The sequence shown here is derived from an EMBL/GenBank/DDBJ whole genome shotgun (WGS) entry which is preliminary data.</text>
</comment>
<accession>A0ABR1AYV6</accession>